<dbReference type="Pfam" id="PF00196">
    <property type="entry name" value="GerE"/>
    <property type="match status" value="1"/>
</dbReference>
<evidence type="ECO:0000259" key="1">
    <source>
        <dbReference type="SMART" id="SM00421"/>
    </source>
</evidence>
<dbReference type="InterPro" id="IPR016032">
    <property type="entry name" value="Sig_transdc_resp-reg_C-effctor"/>
</dbReference>
<comment type="caution">
    <text evidence="2">The sequence shown here is derived from an EMBL/GenBank/DDBJ whole genome shotgun (WGS) entry which is preliminary data.</text>
</comment>
<dbReference type="RefSeq" id="WP_201656145.1">
    <property type="nucleotide sequence ID" value="NZ_JAEQNC010000004.1"/>
</dbReference>
<protein>
    <submittedName>
        <fullName evidence="2">Helix-turn-helix transcriptional regulator</fullName>
    </submittedName>
</protein>
<evidence type="ECO:0000313" key="2">
    <source>
        <dbReference type="EMBL" id="MBL0372102.1"/>
    </source>
</evidence>
<dbReference type="SUPFAM" id="SSF46894">
    <property type="entry name" value="C-terminal effector domain of the bipartite response regulators"/>
    <property type="match status" value="1"/>
</dbReference>
<dbReference type="InterPro" id="IPR036388">
    <property type="entry name" value="WH-like_DNA-bd_sf"/>
</dbReference>
<dbReference type="EMBL" id="JAEQNC010000004">
    <property type="protein sequence ID" value="MBL0372102.1"/>
    <property type="molecule type" value="Genomic_DNA"/>
</dbReference>
<gene>
    <name evidence="2" type="ORF">JJB09_08680</name>
</gene>
<sequence>MASETNFIDLIYESAFIPTNWEHVLDQMAQAVNGHGTALFNVSTAATRSIASASLEDLSTKMLKEGWATRNTRAQRLLSIEQHGFINEADYFSDEDYETHPIFTEVMKPLGYGFGTSTFISAPCGDKIIFAVEKKKSKGPVDTASIAYLDRLRPHLARAAMMSSRLEFERINAAVEALHLTGLPSAVLGFNGRVLASNRLLENFIPQIVIAAHDQLRFAHAPANDLLSVAIARFQLADGATFSRSFPLPQLDDAPPAVVHLVQVSGNARDIFTSAAFFLVVTPIDRTKVPDTETIQGLFDLSPAEARVARRLAAGSNVAATATQLSISDETVRSHVKSILSKSGMQRQADFIAAIASIRPMGG</sequence>
<dbReference type="InterPro" id="IPR000792">
    <property type="entry name" value="Tscrpt_reg_LuxR_C"/>
</dbReference>
<name>A0A936YSX1_9HYPH</name>
<proteinExistence type="predicted"/>
<dbReference type="GO" id="GO:0003677">
    <property type="term" value="F:DNA binding"/>
    <property type="evidence" value="ECO:0007669"/>
    <property type="project" value="InterPro"/>
</dbReference>
<dbReference type="GO" id="GO:0006355">
    <property type="term" value="P:regulation of DNA-templated transcription"/>
    <property type="evidence" value="ECO:0007669"/>
    <property type="project" value="InterPro"/>
</dbReference>
<organism evidence="2 3">
    <name type="scientific">Rhizobium setariae</name>
    <dbReference type="NCBI Taxonomy" id="2801340"/>
    <lineage>
        <taxon>Bacteria</taxon>
        <taxon>Pseudomonadati</taxon>
        <taxon>Pseudomonadota</taxon>
        <taxon>Alphaproteobacteria</taxon>
        <taxon>Hyphomicrobiales</taxon>
        <taxon>Rhizobiaceae</taxon>
        <taxon>Rhizobium/Agrobacterium group</taxon>
        <taxon>Rhizobium</taxon>
    </lineage>
</organism>
<reference evidence="2" key="1">
    <citation type="submission" date="2021-01" db="EMBL/GenBank/DDBJ databases">
        <title>Rhizobium sp. strain KVB221 16S ribosomal RNA gene Genome sequencing and assembly.</title>
        <authorList>
            <person name="Kang M."/>
        </authorList>
    </citation>
    <scope>NUCLEOTIDE SEQUENCE</scope>
    <source>
        <strain evidence="2">KVB221</strain>
    </source>
</reference>
<dbReference type="AlphaFoldDB" id="A0A936YSX1"/>
<dbReference type="Gene3D" id="1.10.10.10">
    <property type="entry name" value="Winged helix-like DNA-binding domain superfamily/Winged helix DNA-binding domain"/>
    <property type="match status" value="1"/>
</dbReference>
<dbReference type="SMART" id="SM00421">
    <property type="entry name" value="HTH_LUXR"/>
    <property type="match status" value="1"/>
</dbReference>
<dbReference type="PRINTS" id="PR00038">
    <property type="entry name" value="HTHLUXR"/>
</dbReference>
<accession>A0A936YSX1</accession>
<evidence type="ECO:0000313" key="3">
    <source>
        <dbReference type="Proteomes" id="UP000633219"/>
    </source>
</evidence>
<dbReference type="Proteomes" id="UP000633219">
    <property type="component" value="Unassembled WGS sequence"/>
</dbReference>
<keyword evidence="3" id="KW-1185">Reference proteome</keyword>
<feature type="domain" description="HTH luxR-type" evidence="1">
    <location>
        <begin position="298"/>
        <end position="355"/>
    </location>
</feature>